<accession>A0A7D5KP17</accession>
<dbReference type="KEGG" id="halg:HUG10_16410"/>
<dbReference type="SMART" id="SM00822">
    <property type="entry name" value="PKS_KR"/>
    <property type="match status" value="1"/>
</dbReference>
<evidence type="ECO:0000256" key="2">
    <source>
        <dbReference type="ARBA" id="ARBA00023002"/>
    </source>
</evidence>
<dbReference type="OrthoDB" id="7442at2157"/>
<gene>
    <name evidence="4" type="ORF">HUG10_16410</name>
</gene>
<dbReference type="GeneID" id="56030449"/>
<dbReference type="PANTHER" id="PTHR42760">
    <property type="entry name" value="SHORT-CHAIN DEHYDROGENASES/REDUCTASES FAMILY MEMBER"/>
    <property type="match status" value="1"/>
</dbReference>
<dbReference type="GO" id="GO:0006633">
    <property type="term" value="P:fatty acid biosynthetic process"/>
    <property type="evidence" value="ECO:0007669"/>
    <property type="project" value="TreeGrafter"/>
</dbReference>
<dbReference type="FunFam" id="3.40.50.720:FF:000084">
    <property type="entry name" value="Short-chain dehydrogenase reductase"/>
    <property type="match status" value="1"/>
</dbReference>
<dbReference type="GO" id="GO:0016616">
    <property type="term" value="F:oxidoreductase activity, acting on the CH-OH group of donors, NAD or NADP as acceptor"/>
    <property type="evidence" value="ECO:0007669"/>
    <property type="project" value="UniProtKB-ARBA"/>
</dbReference>
<feature type="domain" description="Ketoreductase" evidence="3">
    <location>
        <begin position="14"/>
        <end position="209"/>
    </location>
</feature>
<dbReference type="CDD" id="cd05233">
    <property type="entry name" value="SDR_c"/>
    <property type="match status" value="1"/>
</dbReference>
<proteinExistence type="inferred from homology"/>
<evidence type="ECO:0000256" key="1">
    <source>
        <dbReference type="ARBA" id="ARBA00006484"/>
    </source>
</evidence>
<dbReference type="RefSeq" id="WP_179170596.1">
    <property type="nucleotide sequence ID" value="NZ_CP058529.1"/>
</dbReference>
<reference evidence="4 5" key="1">
    <citation type="submission" date="2020-07" db="EMBL/GenBank/DDBJ databases">
        <title>Gai3-2, isolated from salt lake.</title>
        <authorList>
            <person name="Cui H."/>
            <person name="Shi X."/>
        </authorList>
    </citation>
    <scope>NUCLEOTIDE SEQUENCE [LARGE SCALE GENOMIC DNA]</scope>
    <source>
        <strain evidence="4 5">Gai3-2</strain>
    </source>
</reference>
<dbReference type="PRINTS" id="PR00081">
    <property type="entry name" value="GDHRDH"/>
</dbReference>
<dbReference type="SUPFAM" id="SSF51735">
    <property type="entry name" value="NAD(P)-binding Rossmann-fold domains"/>
    <property type="match status" value="1"/>
</dbReference>
<sequence>MASDSEPAVSVEDRSAVVIGGTTGIGRAIALAFADEGADVVATSRTREAVEDVATELRDRGATTAEVTCDVRDRESIERLRDVAEETLGSVDVLVNSAGTVAQSPITEMSEEEWARDIDVCLTGVFRACQIFGRTMTEGSIVNVSSMSAGQAREARAAYCAAKSGVDGLTRAAAADLAPDVRVNAVAPGFVKTPMAGPKLDDGSSFRETVDERTPMERVATPEEIAGTVIYLASDAASFTTAQVVTVDGGYDVSSL</sequence>
<dbReference type="InterPro" id="IPR036291">
    <property type="entry name" value="NAD(P)-bd_dom_sf"/>
</dbReference>
<name>A0A7D5KP17_9EURY</name>
<dbReference type="InterPro" id="IPR057326">
    <property type="entry name" value="KR_dom"/>
</dbReference>
<evidence type="ECO:0000259" key="3">
    <source>
        <dbReference type="SMART" id="SM00822"/>
    </source>
</evidence>
<organism evidence="4 5">
    <name type="scientific">Halorarum halophilum</name>
    <dbReference type="NCBI Taxonomy" id="2743090"/>
    <lineage>
        <taxon>Archaea</taxon>
        <taxon>Methanobacteriati</taxon>
        <taxon>Methanobacteriota</taxon>
        <taxon>Stenosarchaea group</taxon>
        <taxon>Halobacteria</taxon>
        <taxon>Halobacteriales</taxon>
        <taxon>Haloferacaceae</taxon>
        <taxon>Halorarum</taxon>
    </lineage>
</organism>
<evidence type="ECO:0000313" key="4">
    <source>
        <dbReference type="EMBL" id="QLG29022.1"/>
    </source>
</evidence>
<protein>
    <submittedName>
        <fullName evidence="4">SDR family oxidoreductase</fullName>
    </submittedName>
</protein>
<dbReference type="PROSITE" id="PS00061">
    <property type="entry name" value="ADH_SHORT"/>
    <property type="match status" value="1"/>
</dbReference>
<dbReference type="GO" id="GO:0048038">
    <property type="term" value="F:quinone binding"/>
    <property type="evidence" value="ECO:0007669"/>
    <property type="project" value="TreeGrafter"/>
</dbReference>
<dbReference type="InterPro" id="IPR002347">
    <property type="entry name" value="SDR_fam"/>
</dbReference>
<keyword evidence="2" id="KW-0560">Oxidoreductase</keyword>
<dbReference type="Gene3D" id="3.40.50.720">
    <property type="entry name" value="NAD(P)-binding Rossmann-like Domain"/>
    <property type="match status" value="1"/>
</dbReference>
<dbReference type="EMBL" id="CP058529">
    <property type="protein sequence ID" value="QLG29022.1"/>
    <property type="molecule type" value="Genomic_DNA"/>
</dbReference>
<dbReference type="PANTHER" id="PTHR42760:SF133">
    <property type="entry name" value="3-OXOACYL-[ACYL-CARRIER-PROTEIN] REDUCTASE"/>
    <property type="match status" value="1"/>
</dbReference>
<dbReference type="InterPro" id="IPR020904">
    <property type="entry name" value="Sc_DH/Rdtase_CS"/>
</dbReference>
<keyword evidence="5" id="KW-1185">Reference proteome</keyword>
<dbReference type="Proteomes" id="UP000509750">
    <property type="component" value="Chromosome"/>
</dbReference>
<dbReference type="Pfam" id="PF13561">
    <property type="entry name" value="adh_short_C2"/>
    <property type="match status" value="1"/>
</dbReference>
<dbReference type="AlphaFoldDB" id="A0A7D5KP17"/>
<comment type="similarity">
    <text evidence="1">Belongs to the short-chain dehydrogenases/reductases (SDR) family.</text>
</comment>
<dbReference type="PRINTS" id="PR00080">
    <property type="entry name" value="SDRFAMILY"/>
</dbReference>
<evidence type="ECO:0000313" key="5">
    <source>
        <dbReference type="Proteomes" id="UP000509750"/>
    </source>
</evidence>